<proteinExistence type="predicted"/>
<name>A0A0F9X6X7_9ZZZZ</name>
<dbReference type="InterPro" id="IPR025202">
    <property type="entry name" value="PLD-like_dom"/>
</dbReference>
<feature type="domain" description="PLD phosphodiesterase" evidence="4">
    <location>
        <begin position="205"/>
        <end position="235"/>
    </location>
</feature>
<dbReference type="PROSITE" id="PS50035">
    <property type="entry name" value="PLD"/>
    <property type="match status" value="1"/>
</dbReference>
<dbReference type="GO" id="GO:0016891">
    <property type="term" value="F:RNA endonuclease activity producing 5'-phosphomonoesters, hydrolytic mechanism"/>
    <property type="evidence" value="ECO:0007669"/>
    <property type="project" value="TreeGrafter"/>
</dbReference>
<evidence type="ECO:0000259" key="4">
    <source>
        <dbReference type="PROSITE" id="PS50035"/>
    </source>
</evidence>
<keyword evidence="2" id="KW-0442">Lipid degradation</keyword>
<gene>
    <name evidence="5" type="ORF">LCGC14_0259750</name>
</gene>
<dbReference type="InterPro" id="IPR001736">
    <property type="entry name" value="PLipase_D/transphosphatidylase"/>
</dbReference>
<dbReference type="Pfam" id="PF13091">
    <property type="entry name" value="PLDc_2"/>
    <property type="match status" value="1"/>
</dbReference>
<dbReference type="PANTHER" id="PTHR43856:SF1">
    <property type="entry name" value="MITOCHONDRIAL CARDIOLIPIN HYDROLASE"/>
    <property type="match status" value="1"/>
</dbReference>
<evidence type="ECO:0000256" key="2">
    <source>
        <dbReference type="ARBA" id="ARBA00022963"/>
    </source>
</evidence>
<keyword evidence="1" id="KW-0378">Hydrolase</keyword>
<dbReference type="PROSITE" id="PS51257">
    <property type="entry name" value="PROKAR_LIPOPROTEIN"/>
    <property type="match status" value="1"/>
</dbReference>
<dbReference type="AlphaFoldDB" id="A0A0F9X6X7"/>
<dbReference type="CDD" id="cd09129">
    <property type="entry name" value="PLDc_unchar2_1"/>
    <property type="match status" value="1"/>
</dbReference>
<protein>
    <recommendedName>
        <fullName evidence="4">PLD phosphodiesterase domain-containing protein</fullName>
    </recommendedName>
</protein>
<organism evidence="5">
    <name type="scientific">marine sediment metagenome</name>
    <dbReference type="NCBI Taxonomy" id="412755"/>
    <lineage>
        <taxon>unclassified sequences</taxon>
        <taxon>metagenomes</taxon>
        <taxon>ecological metagenomes</taxon>
    </lineage>
</organism>
<dbReference type="Gene3D" id="3.30.870.10">
    <property type="entry name" value="Endonuclease Chain A"/>
    <property type="match status" value="2"/>
</dbReference>
<dbReference type="InterPro" id="IPR051406">
    <property type="entry name" value="PLD_domain"/>
</dbReference>
<evidence type="ECO:0000313" key="5">
    <source>
        <dbReference type="EMBL" id="KKN87298.1"/>
    </source>
</evidence>
<dbReference type="EMBL" id="LAZR01000139">
    <property type="protein sequence ID" value="KKN87298.1"/>
    <property type="molecule type" value="Genomic_DNA"/>
</dbReference>
<dbReference type="PANTHER" id="PTHR43856">
    <property type="entry name" value="CARDIOLIPIN HYDROLASE"/>
    <property type="match status" value="1"/>
</dbReference>
<reference evidence="5" key="1">
    <citation type="journal article" date="2015" name="Nature">
        <title>Complex archaea that bridge the gap between prokaryotes and eukaryotes.</title>
        <authorList>
            <person name="Spang A."/>
            <person name="Saw J.H."/>
            <person name="Jorgensen S.L."/>
            <person name="Zaremba-Niedzwiedzka K."/>
            <person name="Martijn J."/>
            <person name="Lind A.E."/>
            <person name="van Eijk R."/>
            <person name="Schleper C."/>
            <person name="Guy L."/>
            <person name="Ettema T.J."/>
        </authorList>
    </citation>
    <scope>NUCLEOTIDE SEQUENCE</scope>
</reference>
<evidence type="ECO:0000256" key="1">
    <source>
        <dbReference type="ARBA" id="ARBA00022801"/>
    </source>
</evidence>
<dbReference type="SUPFAM" id="SSF56024">
    <property type="entry name" value="Phospholipase D/nuclease"/>
    <property type="match status" value="2"/>
</dbReference>
<accession>A0A0F9X6X7</accession>
<evidence type="ECO:0000256" key="3">
    <source>
        <dbReference type="ARBA" id="ARBA00023098"/>
    </source>
</evidence>
<comment type="caution">
    <text evidence="5">The sequence shown here is derived from an EMBL/GenBank/DDBJ whole genome shotgun (WGS) entry which is preliminary data.</text>
</comment>
<keyword evidence="3" id="KW-0443">Lipid metabolism</keyword>
<dbReference type="GO" id="GO:0016042">
    <property type="term" value="P:lipid catabolic process"/>
    <property type="evidence" value="ECO:0007669"/>
    <property type="project" value="UniProtKB-KW"/>
</dbReference>
<sequence length="478" mass="53046">MSRSRSVTRRYLALLVFAAVFSAVLSSCQSMPDGLSVTGPVRSADQLQIFRDQAYLDAEGKQQIEQEIFDEAFRLIGQAQKLVVVDMFLFNRFAGADSYRPLAEQLTQALIEAKQRHPTMPVVMITDPFNTLYGGMRAPELEQLRAAGVAVVLTDVDRLPASNPTWTGIWQLCCSYLGNNTEGGWLPNPVGPGKVTLRSYLHLANFRANHRKTLIVDNGDNWRALVTSANPHDASSRHHNSAIVFSGAAALDLLQTERAAALLSGYDAAKNWPTVASVQTQPSMPQIQVLTEGAIERSLLELLASAEPGDQLDMEMFYLASRPVVEALIAAQQRGVQVRAILDSNRDAFGREKNGIPNRQAAWDLNEQGVAVRWCATNGEQCHRKWIRLERSQGITEVISGSANFTRRNLHDLNLETSVRLTAQANNPEMADMRADFERAWSNNDGGTHSLPYSAFADHSYWRYGLYRFMEASGLSTF</sequence>